<dbReference type="AlphaFoldDB" id="A0A6N6RJN8"/>
<evidence type="ECO:0000313" key="1">
    <source>
        <dbReference type="EMBL" id="KAB2813973.1"/>
    </source>
</evidence>
<proteinExistence type="predicted"/>
<dbReference type="Proteomes" id="UP000468650">
    <property type="component" value="Unassembled WGS sequence"/>
</dbReference>
<sequence>MKNLVLVLAGFLLLSCEQKIEDVNESVVSWALIQNTDVEGEVNPELERMYDAIVNPDFELSIYDNSSFGVHSTDRGSDLILSGKLPLSGVSLELNGNVFIPNELDGKGFLYSGVNLNQYYGKQVQIRLIHSGGVLLDETRYFPNQAIVSRLSSTGESTISTMDSHTLMWTPDPNNTSEKVALHYELFDYSQEDEERFGDLPFEKRVIVLEDDGSFSIDDLISTPDCQMIFFEFISGNTFAKDVQGEKLLISIVSFDSHEYNIE</sequence>
<gene>
    <name evidence="1" type="ORF">F8C67_04630</name>
</gene>
<protein>
    <submittedName>
        <fullName evidence="1">Uncharacterized protein</fullName>
    </submittedName>
</protein>
<comment type="caution">
    <text evidence="1">The sequence shown here is derived from an EMBL/GenBank/DDBJ whole genome shotgun (WGS) entry which is preliminary data.</text>
</comment>
<accession>A0A6N6RJN8</accession>
<keyword evidence="2" id="KW-1185">Reference proteome</keyword>
<name>A0A6N6RJN8_9FLAO</name>
<evidence type="ECO:0000313" key="2">
    <source>
        <dbReference type="Proteomes" id="UP000468650"/>
    </source>
</evidence>
<dbReference type="RefSeq" id="WP_151666641.1">
    <property type="nucleotide sequence ID" value="NZ_WBVO01000002.1"/>
</dbReference>
<reference evidence="1 2" key="1">
    <citation type="submission" date="2019-09" db="EMBL/GenBank/DDBJ databases">
        <title>Genomes of family Cryomorphaceae.</title>
        <authorList>
            <person name="Bowman J.P."/>
        </authorList>
    </citation>
    <scope>NUCLEOTIDE SEQUENCE [LARGE SCALE GENOMIC DNA]</scope>
    <source>
        <strain evidence="1 2">LMG 25704</strain>
    </source>
</reference>
<organism evidence="1 2">
    <name type="scientific">Phaeocystidibacter luteus</name>
    <dbReference type="NCBI Taxonomy" id="911197"/>
    <lineage>
        <taxon>Bacteria</taxon>
        <taxon>Pseudomonadati</taxon>
        <taxon>Bacteroidota</taxon>
        <taxon>Flavobacteriia</taxon>
        <taxon>Flavobacteriales</taxon>
        <taxon>Phaeocystidibacteraceae</taxon>
        <taxon>Phaeocystidibacter</taxon>
    </lineage>
</organism>
<dbReference type="EMBL" id="WBVO01000002">
    <property type="protein sequence ID" value="KAB2813973.1"/>
    <property type="molecule type" value="Genomic_DNA"/>
</dbReference>
<dbReference type="PROSITE" id="PS51257">
    <property type="entry name" value="PROKAR_LIPOPROTEIN"/>
    <property type="match status" value="1"/>
</dbReference>